<proteinExistence type="predicted"/>
<dbReference type="GO" id="GO:0008168">
    <property type="term" value="F:methyltransferase activity"/>
    <property type="evidence" value="ECO:0007669"/>
    <property type="project" value="UniProtKB-KW"/>
</dbReference>
<dbReference type="GO" id="GO:0032259">
    <property type="term" value="P:methylation"/>
    <property type="evidence" value="ECO:0007669"/>
    <property type="project" value="UniProtKB-KW"/>
</dbReference>
<evidence type="ECO:0000256" key="1">
    <source>
        <dbReference type="ARBA" id="ARBA00022603"/>
    </source>
</evidence>
<dbReference type="EMBL" id="BJXL01000174">
    <property type="protein sequence ID" value="GEM85102.1"/>
    <property type="molecule type" value="Genomic_DNA"/>
</dbReference>
<dbReference type="Proteomes" id="UP000321197">
    <property type="component" value="Unassembled WGS sequence"/>
</dbReference>
<dbReference type="PANTHER" id="PTHR43464:SF19">
    <property type="entry name" value="UBIQUINONE BIOSYNTHESIS O-METHYLTRANSFERASE, MITOCHONDRIAL"/>
    <property type="match status" value="1"/>
</dbReference>
<dbReference type="InterPro" id="IPR029063">
    <property type="entry name" value="SAM-dependent_MTases_sf"/>
</dbReference>
<dbReference type="Gene3D" id="3.40.50.150">
    <property type="entry name" value="Vaccinia Virus protein VP39"/>
    <property type="match status" value="1"/>
</dbReference>
<dbReference type="AlphaFoldDB" id="A0A511R872"/>
<keyword evidence="1" id="KW-0489">Methyltransferase</keyword>
<dbReference type="OrthoDB" id="9778208at2"/>
<evidence type="ECO:0000313" key="4">
    <source>
        <dbReference type="EMBL" id="GEM85102.1"/>
    </source>
</evidence>
<evidence type="ECO:0000256" key="3">
    <source>
        <dbReference type="ARBA" id="ARBA00022691"/>
    </source>
</evidence>
<reference evidence="4 5" key="1">
    <citation type="submission" date="2019-07" db="EMBL/GenBank/DDBJ databases">
        <title>Whole genome shotgun sequence of Meiothermus hypogaeus NBRC 106114.</title>
        <authorList>
            <person name="Hosoyama A."/>
            <person name="Uohara A."/>
            <person name="Ohji S."/>
            <person name="Ichikawa N."/>
        </authorList>
    </citation>
    <scope>NUCLEOTIDE SEQUENCE [LARGE SCALE GENOMIC DNA]</scope>
    <source>
        <strain evidence="4 5">NBRC 106114</strain>
    </source>
</reference>
<dbReference type="SUPFAM" id="SSF53335">
    <property type="entry name" value="S-adenosyl-L-methionine-dependent methyltransferases"/>
    <property type="match status" value="1"/>
</dbReference>
<dbReference type="RefSeq" id="WP_119339923.1">
    <property type="nucleotide sequence ID" value="NZ_BJXL01000174.1"/>
</dbReference>
<evidence type="ECO:0008006" key="6">
    <source>
        <dbReference type="Google" id="ProtNLM"/>
    </source>
</evidence>
<dbReference type="CDD" id="cd02440">
    <property type="entry name" value="AdoMet_MTases"/>
    <property type="match status" value="1"/>
</dbReference>
<accession>A0A511R872</accession>
<evidence type="ECO:0000256" key="2">
    <source>
        <dbReference type="ARBA" id="ARBA00022679"/>
    </source>
</evidence>
<protein>
    <recommendedName>
        <fullName evidence="6">Methyltransferase domain-containing protein</fullName>
    </recommendedName>
</protein>
<gene>
    <name evidence="4" type="ORF">MHY01S_32680</name>
</gene>
<keyword evidence="3" id="KW-0949">S-adenosyl-L-methionine</keyword>
<dbReference type="PANTHER" id="PTHR43464">
    <property type="entry name" value="METHYLTRANSFERASE"/>
    <property type="match status" value="1"/>
</dbReference>
<dbReference type="Pfam" id="PF13489">
    <property type="entry name" value="Methyltransf_23"/>
    <property type="match status" value="1"/>
</dbReference>
<sequence>MNGDPRYQIAYSSGMAFLNPHDPDLWLLRLAKRLHRGATVLEIGCGEGFEASALAQLGLEVIAIDASPWAIRRAQEAHGNSRVRFQVGLWPDDRSTLGKSFDLVVDIGCLHTVEVSLERERYLKAVGDALTPKGQFYFRIGTDELTANANFVRRRPPSLPVWWELPTGETLVLPAPARGWRPSQHELEAVFADAGLRILNFSLVRGITYPWEYAGIAVREPFSESGV</sequence>
<comment type="caution">
    <text evidence="4">The sequence shown here is derived from an EMBL/GenBank/DDBJ whole genome shotgun (WGS) entry which is preliminary data.</text>
</comment>
<evidence type="ECO:0000313" key="5">
    <source>
        <dbReference type="Proteomes" id="UP000321197"/>
    </source>
</evidence>
<organism evidence="4 5">
    <name type="scientific">Meiothermus hypogaeus NBRC 106114</name>
    <dbReference type="NCBI Taxonomy" id="1227553"/>
    <lineage>
        <taxon>Bacteria</taxon>
        <taxon>Thermotogati</taxon>
        <taxon>Deinococcota</taxon>
        <taxon>Deinococci</taxon>
        <taxon>Thermales</taxon>
        <taxon>Thermaceae</taxon>
        <taxon>Meiothermus</taxon>
    </lineage>
</organism>
<name>A0A511R872_9DEIN</name>
<keyword evidence="2" id="KW-0808">Transferase</keyword>